<dbReference type="Proteomes" id="UP001203423">
    <property type="component" value="Unassembled WGS sequence"/>
</dbReference>
<evidence type="ECO:0000313" key="3">
    <source>
        <dbReference type="Proteomes" id="UP001203423"/>
    </source>
</evidence>
<accession>A0ABT0LDA6</accession>
<dbReference type="PANTHER" id="PTHR43245">
    <property type="entry name" value="BIFUNCTIONAL POLYMYXIN RESISTANCE PROTEIN ARNA"/>
    <property type="match status" value="1"/>
</dbReference>
<dbReference type="SUPFAM" id="SSF51735">
    <property type="entry name" value="NAD(P)-binding Rossmann-fold domains"/>
    <property type="match status" value="1"/>
</dbReference>
<dbReference type="InterPro" id="IPR013120">
    <property type="entry name" value="FAR_NAD-bd"/>
</dbReference>
<proteinExistence type="predicted"/>
<protein>
    <submittedName>
        <fullName evidence="2">SDR family oxidoreductase</fullName>
    </submittedName>
</protein>
<keyword evidence="3" id="KW-1185">Reference proteome</keyword>
<evidence type="ECO:0000313" key="2">
    <source>
        <dbReference type="EMBL" id="MCL1125688.1"/>
    </source>
</evidence>
<dbReference type="RefSeq" id="WP_248940999.1">
    <property type="nucleotide sequence ID" value="NZ_JAKIKS010000057.1"/>
</dbReference>
<comment type="caution">
    <text evidence="2">The sequence shown here is derived from an EMBL/GenBank/DDBJ whole genome shotgun (WGS) entry which is preliminary data.</text>
</comment>
<dbReference type="InterPro" id="IPR036291">
    <property type="entry name" value="NAD(P)-bd_dom_sf"/>
</dbReference>
<name>A0ABT0LDA6_9GAMM</name>
<evidence type="ECO:0000259" key="1">
    <source>
        <dbReference type="Pfam" id="PF07993"/>
    </source>
</evidence>
<feature type="domain" description="Thioester reductase (TE)" evidence="1">
    <location>
        <begin position="7"/>
        <end position="213"/>
    </location>
</feature>
<reference evidence="2 3" key="1">
    <citation type="submission" date="2022-01" db="EMBL/GenBank/DDBJ databases">
        <title>Whole genome-based taxonomy of the Shewanellaceae.</title>
        <authorList>
            <person name="Martin-Rodriguez A.J."/>
        </authorList>
    </citation>
    <scope>NUCLEOTIDE SEQUENCE [LARGE SCALE GENOMIC DNA]</scope>
    <source>
        <strain evidence="2 3">DSM 17177</strain>
    </source>
</reference>
<organism evidence="2 3">
    <name type="scientific">Shewanella surugensis</name>
    <dbReference type="NCBI Taxonomy" id="212020"/>
    <lineage>
        <taxon>Bacteria</taxon>
        <taxon>Pseudomonadati</taxon>
        <taxon>Pseudomonadota</taxon>
        <taxon>Gammaproteobacteria</taxon>
        <taxon>Alteromonadales</taxon>
        <taxon>Shewanellaceae</taxon>
        <taxon>Shewanella</taxon>
    </lineage>
</organism>
<dbReference type="Pfam" id="PF07993">
    <property type="entry name" value="NAD_binding_4"/>
    <property type="match status" value="1"/>
</dbReference>
<dbReference type="Gene3D" id="3.40.50.720">
    <property type="entry name" value="NAD(P)-binding Rossmann-like Domain"/>
    <property type="match status" value="1"/>
</dbReference>
<dbReference type="InterPro" id="IPR050177">
    <property type="entry name" value="Lipid_A_modif_metabolic_enz"/>
</dbReference>
<gene>
    <name evidence="2" type="ORF">L2764_14695</name>
</gene>
<sequence length="370" mass="42893">MFKRVLLTGASGFLGNIILARLLVDYSCEISLLLRTGNSKEAVTNVAMNYLHHSSLGQKQPDLNRVSVFTCDSPGEYIPDDFYTTMGEFDTIIHAAGCVDYFDKNQLNIGNIQYTENMISLAYKVGAQKFIFLSTAFSSGYREEMIPEKIHVPPFNDPTHYTFSKRHAEELVHNSGIAYYIMRPSIVIGHSKTGFYNGKRYGLYQQWMLMEKLFHDHYIRHWHYVASEAKVQLLHCDSFEEQFFSAMEYLPENSCVNIVSDSNAAPTYRQVTDLWFEHVLKPESITYYSNYDDLDVNELSRKQRMLLGLIRKNTDLAARKWDFETTHAQKLKQLGVKFEDVTLASIKRCQDDFVKNSINMQNYIKRFFPL</sequence>
<dbReference type="EMBL" id="JAKIKS010000057">
    <property type="protein sequence ID" value="MCL1125688.1"/>
    <property type="molecule type" value="Genomic_DNA"/>
</dbReference>